<evidence type="ECO:0000256" key="3">
    <source>
        <dbReference type="ARBA" id="ARBA00022840"/>
    </source>
</evidence>
<dbReference type="SUPFAM" id="SSF54849">
    <property type="entry name" value="GroEL-intermediate domain like"/>
    <property type="match status" value="1"/>
</dbReference>
<dbReference type="Gene3D" id="3.30.260.10">
    <property type="entry name" value="TCP-1-like chaperonin intermediate domain"/>
    <property type="match status" value="1"/>
</dbReference>
<dbReference type="NCBIfam" id="NF009488">
    <property type="entry name" value="PRK12850.1"/>
    <property type="match status" value="1"/>
</dbReference>
<feature type="binding site" evidence="6">
    <location>
        <begin position="86"/>
        <end position="90"/>
    </location>
    <ligand>
        <name>ATP</name>
        <dbReference type="ChEBI" id="CHEBI:30616"/>
    </ligand>
</feature>
<keyword evidence="5 6" id="KW-0413">Isomerase</keyword>
<comment type="subcellular location">
    <subcellularLocation>
        <location evidence="6">Cytoplasm</location>
    </subcellularLocation>
</comment>
<comment type="similarity">
    <text evidence="1 6 7">Belongs to the chaperonin (HSP60) family.</text>
</comment>
<dbReference type="GO" id="GO:0005737">
    <property type="term" value="C:cytoplasm"/>
    <property type="evidence" value="ECO:0007669"/>
    <property type="project" value="UniProtKB-SubCell"/>
</dbReference>
<dbReference type="HAMAP" id="MF_00600">
    <property type="entry name" value="CH60"/>
    <property type="match status" value="1"/>
</dbReference>
<dbReference type="NCBIfam" id="TIGR02348">
    <property type="entry name" value="GroEL"/>
    <property type="match status" value="1"/>
</dbReference>
<dbReference type="InterPro" id="IPR027410">
    <property type="entry name" value="TCP-1-like_intermed_sf"/>
</dbReference>
<name>A0A7T0FXU2_9BACT</name>
<dbReference type="PRINTS" id="PR00298">
    <property type="entry name" value="CHAPERONIN60"/>
</dbReference>
<accession>A0A7T0FXU2</accession>
<dbReference type="InterPro" id="IPR027413">
    <property type="entry name" value="GROEL-like_equatorial_sf"/>
</dbReference>
<dbReference type="Proteomes" id="UP000594451">
    <property type="component" value="Chromosome"/>
</dbReference>
<evidence type="ECO:0000313" key="9">
    <source>
        <dbReference type="EMBL" id="QPJ58389.1"/>
    </source>
</evidence>
<dbReference type="InterPro" id="IPR018370">
    <property type="entry name" value="Chaperonin_Cpn60_CS"/>
</dbReference>
<dbReference type="SUPFAM" id="SSF52029">
    <property type="entry name" value="GroEL apical domain-like"/>
    <property type="match status" value="1"/>
</dbReference>
<comment type="caution">
    <text evidence="6">Lacks conserved residue(s) required for the propagation of feature annotation.</text>
</comment>
<keyword evidence="2 6" id="KW-0547">Nucleotide-binding</keyword>
<evidence type="ECO:0000256" key="6">
    <source>
        <dbReference type="HAMAP-Rule" id="MF_00600"/>
    </source>
</evidence>
<feature type="binding site" evidence="6">
    <location>
        <position position="414"/>
    </location>
    <ligand>
        <name>ATP</name>
        <dbReference type="ChEBI" id="CHEBI:30616"/>
    </ligand>
</feature>
<feature type="binding site" evidence="6">
    <location>
        <position position="50"/>
    </location>
    <ligand>
        <name>ATP</name>
        <dbReference type="ChEBI" id="CHEBI:30616"/>
    </ligand>
</feature>
<evidence type="ECO:0000256" key="2">
    <source>
        <dbReference type="ARBA" id="ARBA00022741"/>
    </source>
</evidence>
<dbReference type="NCBIfam" id="NF000592">
    <property type="entry name" value="PRK00013.1"/>
    <property type="match status" value="1"/>
</dbReference>
<evidence type="ECO:0000256" key="1">
    <source>
        <dbReference type="ARBA" id="ARBA00006607"/>
    </source>
</evidence>
<dbReference type="NCBIfam" id="NF009487">
    <property type="entry name" value="PRK12849.1"/>
    <property type="match status" value="1"/>
</dbReference>
<dbReference type="Pfam" id="PF00118">
    <property type="entry name" value="Cpn60_TCP1"/>
    <property type="match status" value="1"/>
</dbReference>
<organism evidence="9 10">
    <name type="scientific">Candidatus Pinguicoccus supinus</name>
    <dbReference type="NCBI Taxonomy" id="2529394"/>
    <lineage>
        <taxon>Bacteria</taxon>
        <taxon>Pseudomonadati</taxon>
        <taxon>Verrucomicrobiota</taxon>
        <taxon>Candidatus Pinguicoccus</taxon>
    </lineage>
</organism>
<evidence type="ECO:0000313" key="10">
    <source>
        <dbReference type="Proteomes" id="UP000594451"/>
    </source>
</evidence>
<dbReference type="Gene3D" id="1.10.560.10">
    <property type="entry name" value="GroEL-like equatorial domain"/>
    <property type="match status" value="1"/>
</dbReference>
<evidence type="ECO:0000256" key="8">
    <source>
        <dbReference type="RuleBase" id="RU000419"/>
    </source>
</evidence>
<dbReference type="PANTHER" id="PTHR45633">
    <property type="entry name" value="60 KDA HEAT SHOCK PROTEIN, MITOCHONDRIAL"/>
    <property type="match status" value="1"/>
</dbReference>
<dbReference type="CDD" id="cd03344">
    <property type="entry name" value="GroEL"/>
    <property type="match status" value="1"/>
</dbReference>
<gene>
    <name evidence="6 9" type="primary">groL</name>
    <name evidence="6" type="synonym">groEL</name>
    <name evidence="9" type="ORF">E5P55_00005</name>
</gene>
<sequence length="547" mass="59262">MVKKLLFYEDARKRILDGVRTLAKAVKVTLGPKGRNVLIGKKFGSALITKDGVTVAKEIELEDNFENIGAQMVKEVASKTSDVAGDGTTTATILAESIFTEGLKSVTAGSNPVYIQRGILKTVNLIVTELKRLSKPISNYSQIKQVATISSNWDFEIGEVIASAMDKVGRDGTITVEDSKTTETSLNFVEGLQFDNGYISPYFVTNSEHSEIVLNDCYILITDKKITNVSDVLPILQSVLKVRKPLLIIAEDVEGEALAALVVNKLRGTLDICAVKAPGFGDRRKSMLEDISIITGGNFICDELGLKLTNLNLSDLGRAKRIIVDKNTSTIVEGYGQQSKIIDRVKQIKSLLKSSTSDYDKEKLRERLSKLSGGIAIINVGASTESEMKEKKARVEDALHATKAAVEEGILPGGGTSLIKAVSLVHENYLSNPDIFANQDELIGYNIVKTAVKAPLKQLCSNAGIDGSLIVEKVTNDYLNTSFGYNISNNSFEDLISSGVIDPTKVTRSALLNAASISSLLLTAECIIVEHEDLNNAVSKNGNIYQH</sequence>
<dbReference type="KEGG" id="psup:E5P55_00005"/>
<feature type="binding site" evidence="6">
    <location>
        <position position="502"/>
    </location>
    <ligand>
        <name>ATP</name>
        <dbReference type="ChEBI" id="CHEBI:30616"/>
    </ligand>
</feature>
<keyword evidence="6" id="KW-0963">Cytoplasm</keyword>
<dbReference type="Gene3D" id="3.50.7.10">
    <property type="entry name" value="GroEL"/>
    <property type="match status" value="1"/>
</dbReference>
<keyword evidence="10" id="KW-1185">Reference proteome</keyword>
<comment type="function">
    <text evidence="6 8">Together with its co-chaperonin GroES, plays an essential role in assisting protein folding. The GroEL-GroES system forms a nano-cage that allows encapsulation of the non-native substrate proteins and provides a physical environment optimized to promote and accelerate protein folding.</text>
</comment>
<evidence type="ECO:0000256" key="4">
    <source>
        <dbReference type="ARBA" id="ARBA00023186"/>
    </source>
</evidence>
<proteinExistence type="inferred from homology"/>
<evidence type="ECO:0000256" key="7">
    <source>
        <dbReference type="RuleBase" id="RU000418"/>
    </source>
</evidence>
<protein>
    <recommendedName>
        <fullName evidence="6">Chaperonin GroEL</fullName>
        <ecNumber evidence="6">5.6.1.7</ecNumber>
    </recommendedName>
    <alternativeName>
        <fullName evidence="6">60 kDa chaperonin</fullName>
    </alternativeName>
    <alternativeName>
        <fullName evidence="6">Chaperonin-60</fullName>
        <shortName evidence="6">Cpn60</shortName>
    </alternativeName>
</protein>
<dbReference type="EC" id="5.6.1.7" evidence="6"/>
<dbReference type="InterPro" id="IPR027409">
    <property type="entry name" value="GroEL-like_apical_dom_sf"/>
</dbReference>
<dbReference type="PROSITE" id="PS00296">
    <property type="entry name" value="CHAPERONINS_CPN60"/>
    <property type="match status" value="1"/>
</dbReference>
<dbReference type="NCBIfam" id="NF009489">
    <property type="entry name" value="PRK12851.1"/>
    <property type="match status" value="1"/>
</dbReference>
<reference evidence="9 10" key="1">
    <citation type="journal article" date="2020" name="Sci. Rep.">
        <title>Morphology, ultrastructure, genomics, and phylogeny of Euplotes vanleeuwenhoeki sp. nov. and its ultra-reduced endosymbiont Candidatus Pinguicoccus supinus sp. nov.</title>
        <authorList>
            <person name="Serra V."/>
            <person name="Gammuto L."/>
            <person name="Nitla V."/>
            <person name="Castelli M."/>
            <person name="Lanzoni O."/>
            <person name="Sassera D."/>
            <person name="Bandi C."/>
            <person name="Sandeep B.V."/>
            <person name="Verni F."/>
            <person name="Modeo L."/>
            <person name="Petroni G."/>
        </authorList>
    </citation>
    <scope>NUCLEOTIDE SEQUENCE [LARGE SCALE GENOMIC DNA]</scope>
    <source>
        <strain evidence="9 10">KKR18_Esm</strain>
    </source>
</reference>
<keyword evidence="4 6" id="KW-0143">Chaperone</keyword>
<dbReference type="GO" id="GO:0005524">
    <property type="term" value="F:ATP binding"/>
    <property type="evidence" value="ECO:0007669"/>
    <property type="project" value="UniProtKB-UniRule"/>
</dbReference>
<dbReference type="GO" id="GO:0016853">
    <property type="term" value="F:isomerase activity"/>
    <property type="evidence" value="ECO:0007669"/>
    <property type="project" value="UniProtKB-KW"/>
</dbReference>
<dbReference type="InterPro" id="IPR002423">
    <property type="entry name" value="Cpn60/GroEL/TCP-1"/>
</dbReference>
<dbReference type="GO" id="GO:0042026">
    <property type="term" value="P:protein refolding"/>
    <property type="evidence" value="ECO:0007669"/>
    <property type="project" value="UniProtKB-UniRule"/>
</dbReference>
<comment type="subunit">
    <text evidence="6 8">Forms a cylinder of 14 subunits composed of two heptameric rings stacked back-to-back. Interacts with the co-chaperonin GroES.</text>
</comment>
<dbReference type="GO" id="GO:0051082">
    <property type="term" value="F:unfolded protein binding"/>
    <property type="evidence" value="ECO:0007669"/>
    <property type="project" value="UniProtKB-UniRule"/>
</dbReference>
<keyword evidence="3 6" id="KW-0067">ATP-binding</keyword>
<feature type="binding site" evidence="6">
    <location>
        <begin position="29"/>
        <end position="32"/>
    </location>
    <ligand>
        <name>ATP</name>
        <dbReference type="ChEBI" id="CHEBI:30616"/>
    </ligand>
</feature>
<dbReference type="SUPFAM" id="SSF48592">
    <property type="entry name" value="GroEL equatorial domain-like"/>
    <property type="match status" value="1"/>
</dbReference>
<dbReference type="EMBL" id="CP039370">
    <property type="protein sequence ID" value="QPJ58389.1"/>
    <property type="molecule type" value="Genomic_DNA"/>
</dbReference>
<dbReference type="InterPro" id="IPR001844">
    <property type="entry name" value="Cpn60/GroEL"/>
</dbReference>
<dbReference type="FunFam" id="3.50.7.10:FF:000001">
    <property type="entry name" value="60 kDa chaperonin"/>
    <property type="match status" value="1"/>
</dbReference>
<dbReference type="AlphaFoldDB" id="A0A7T0FXU2"/>
<dbReference type="GO" id="GO:0140662">
    <property type="term" value="F:ATP-dependent protein folding chaperone"/>
    <property type="evidence" value="ECO:0007669"/>
    <property type="project" value="InterPro"/>
</dbReference>
<evidence type="ECO:0000256" key="5">
    <source>
        <dbReference type="ARBA" id="ARBA00023235"/>
    </source>
</evidence>